<organism evidence="2 3">
    <name type="scientific">Cohnella luojiensis</name>
    <dbReference type="NCBI Taxonomy" id="652876"/>
    <lineage>
        <taxon>Bacteria</taxon>
        <taxon>Bacillati</taxon>
        <taxon>Bacillota</taxon>
        <taxon>Bacilli</taxon>
        <taxon>Bacillales</taxon>
        <taxon>Paenibacillaceae</taxon>
        <taxon>Cohnella</taxon>
    </lineage>
</organism>
<dbReference type="AlphaFoldDB" id="A0A4Y8M587"/>
<comment type="caution">
    <text evidence="2">The sequence shown here is derived from an EMBL/GenBank/DDBJ whole genome shotgun (WGS) entry which is preliminary data.</text>
</comment>
<feature type="region of interest" description="Disordered" evidence="1">
    <location>
        <begin position="98"/>
        <end position="125"/>
    </location>
</feature>
<evidence type="ECO:0000256" key="1">
    <source>
        <dbReference type="SAM" id="MobiDB-lite"/>
    </source>
</evidence>
<gene>
    <name evidence="2" type="ORF">E2980_03405</name>
</gene>
<dbReference type="EMBL" id="SOMN01000002">
    <property type="protein sequence ID" value="TFE30836.1"/>
    <property type="molecule type" value="Genomic_DNA"/>
</dbReference>
<protein>
    <recommendedName>
        <fullName evidence="4">Phage tail assembly protein</fullName>
    </recommendedName>
</protein>
<proteinExistence type="predicted"/>
<keyword evidence="3" id="KW-1185">Reference proteome</keyword>
<dbReference type="RefSeq" id="WP_135150715.1">
    <property type="nucleotide sequence ID" value="NZ_SOMN01000002.1"/>
</dbReference>
<reference evidence="2 3" key="1">
    <citation type="submission" date="2019-03" db="EMBL/GenBank/DDBJ databases">
        <title>Cohnella endophytica sp. nov., a novel endophytic bacterium isolated from bark of Sonneratia apetala.</title>
        <authorList>
            <person name="Tuo L."/>
        </authorList>
    </citation>
    <scope>NUCLEOTIDE SEQUENCE [LARGE SCALE GENOMIC DNA]</scope>
    <source>
        <strain evidence="2 3">CCTCC AB 208254</strain>
    </source>
</reference>
<accession>A0A4Y8M587</accession>
<name>A0A4Y8M587_9BACL</name>
<evidence type="ECO:0000313" key="2">
    <source>
        <dbReference type="EMBL" id="TFE30836.1"/>
    </source>
</evidence>
<evidence type="ECO:0008006" key="4">
    <source>
        <dbReference type="Google" id="ProtNLM"/>
    </source>
</evidence>
<dbReference type="Proteomes" id="UP000297900">
    <property type="component" value="Unassembled WGS sequence"/>
</dbReference>
<evidence type="ECO:0000313" key="3">
    <source>
        <dbReference type="Proteomes" id="UP000297900"/>
    </source>
</evidence>
<sequence>MSDNNDVVIVNLDRPRELRFGHKALKRLSAVTGKGMDDMVEDEIDFKQLEEIFFYGLERDAREHNETLTMDQMEDILDCAESYAYLMAKMTEALQKATGNLTGNGQPAGKTVNQPNPSRGTGRNR</sequence>
<dbReference type="OrthoDB" id="1801573at2"/>